<evidence type="ECO:0000256" key="11">
    <source>
        <dbReference type="ARBA" id="ARBA00023136"/>
    </source>
</evidence>
<dbReference type="PANTHER" id="PTHR32552:SF82">
    <property type="entry name" value="FCUA PROTEIN"/>
    <property type="match status" value="1"/>
</dbReference>
<dbReference type="EMBL" id="SGXM01000002">
    <property type="protein sequence ID" value="RZT39240.1"/>
    <property type="molecule type" value="Genomic_DNA"/>
</dbReference>
<proteinExistence type="inferred from homology"/>
<organism evidence="18 19">
    <name type="scientific">Cupriavidus agavae</name>
    <dbReference type="NCBI Taxonomy" id="1001822"/>
    <lineage>
        <taxon>Bacteria</taxon>
        <taxon>Pseudomonadati</taxon>
        <taxon>Pseudomonadota</taxon>
        <taxon>Betaproteobacteria</taxon>
        <taxon>Burkholderiales</taxon>
        <taxon>Burkholderiaceae</taxon>
        <taxon>Cupriavidus</taxon>
    </lineage>
</organism>
<dbReference type="GO" id="GO:0015344">
    <property type="term" value="F:siderophore uptake transmembrane transporter activity"/>
    <property type="evidence" value="ECO:0007669"/>
    <property type="project" value="TreeGrafter"/>
</dbReference>
<comment type="caution">
    <text evidence="18">The sequence shown here is derived from an EMBL/GenBank/DDBJ whole genome shotgun (WGS) entry which is preliminary data.</text>
</comment>
<evidence type="ECO:0000256" key="5">
    <source>
        <dbReference type="ARBA" id="ARBA00022496"/>
    </source>
</evidence>
<keyword evidence="7" id="KW-0732">Signal</keyword>
<dbReference type="InterPro" id="IPR012910">
    <property type="entry name" value="Plug_dom"/>
</dbReference>
<dbReference type="InterPro" id="IPR010917">
    <property type="entry name" value="TonB_rcpt_CS"/>
</dbReference>
<keyword evidence="5" id="KW-0410">Iron transport</keyword>
<dbReference type="Gene3D" id="3.55.50.30">
    <property type="match status" value="1"/>
</dbReference>
<keyword evidence="8" id="KW-0408">Iron</keyword>
<dbReference type="InterPro" id="IPR036942">
    <property type="entry name" value="Beta-barrel_TonB_sf"/>
</dbReference>
<dbReference type="InterPro" id="IPR000531">
    <property type="entry name" value="Beta-barrel_TonB"/>
</dbReference>
<dbReference type="InterPro" id="IPR039426">
    <property type="entry name" value="TonB-dep_rcpt-like"/>
</dbReference>
<evidence type="ECO:0000256" key="15">
    <source>
        <dbReference type="PROSITE-ProRule" id="PRU10144"/>
    </source>
</evidence>
<dbReference type="InterPro" id="IPR011662">
    <property type="entry name" value="Secretin/TonB_short_N"/>
</dbReference>
<dbReference type="PANTHER" id="PTHR32552">
    <property type="entry name" value="FERRICHROME IRON RECEPTOR-RELATED"/>
    <property type="match status" value="1"/>
</dbReference>
<dbReference type="OrthoDB" id="8732650at2"/>
<dbReference type="PROSITE" id="PS52016">
    <property type="entry name" value="TONB_DEPENDENT_REC_3"/>
    <property type="match status" value="1"/>
</dbReference>
<dbReference type="NCBIfam" id="TIGR01783">
    <property type="entry name" value="TonB-siderophor"/>
    <property type="match status" value="1"/>
</dbReference>
<keyword evidence="13 14" id="KW-0998">Cell outer membrane</keyword>
<evidence type="ECO:0000256" key="12">
    <source>
        <dbReference type="ARBA" id="ARBA00023170"/>
    </source>
</evidence>
<name>A0A4Q7S1P4_9BURK</name>
<evidence type="ECO:0000256" key="9">
    <source>
        <dbReference type="ARBA" id="ARBA00023065"/>
    </source>
</evidence>
<evidence type="ECO:0000259" key="17">
    <source>
        <dbReference type="SMART" id="SM00965"/>
    </source>
</evidence>
<dbReference type="PROSITE" id="PS01156">
    <property type="entry name" value="TONB_DEPENDENT_REC_2"/>
    <property type="match status" value="1"/>
</dbReference>
<dbReference type="GO" id="GO:0009279">
    <property type="term" value="C:cell outer membrane"/>
    <property type="evidence" value="ECO:0007669"/>
    <property type="project" value="UniProtKB-SubCell"/>
</dbReference>
<keyword evidence="4 14" id="KW-1134">Transmembrane beta strand</keyword>
<evidence type="ECO:0000256" key="2">
    <source>
        <dbReference type="ARBA" id="ARBA00009810"/>
    </source>
</evidence>
<dbReference type="GO" id="GO:0015891">
    <property type="term" value="P:siderophore transport"/>
    <property type="evidence" value="ECO:0007669"/>
    <property type="project" value="InterPro"/>
</dbReference>
<comment type="subcellular location">
    <subcellularLocation>
        <location evidence="1 14">Cell outer membrane</location>
        <topology evidence="1 14">Multi-pass membrane protein</topology>
    </subcellularLocation>
</comment>
<evidence type="ECO:0000256" key="7">
    <source>
        <dbReference type="ARBA" id="ARBA00022729"/>
    </source>
</evidence>
<dbReference type="Pfam" id="PF00593">
    <property type="entry name" value="TonB_dep_Rec_b-barrel"/>
    <property type="match status" value="1"/>
</dbReference>
<feature type="domain" description="Secretin/TonB short N-terminal" evidence="17">
    <location>
        <begin position="72"/>
        <end position="123"/>
    </location>
</feature>
<keyword evidence="12 18" id="KW-0675">Receptor</keyword>
<evidence type="ECO:0000313" key="18">
    <source>
        <dbReference type="EMBL" id="RZT39240.1"/>
    </source>
</evidence>
<dbReference type="InterPro" id="IPR037066">
    <property type="entry name" value="Plug_dom_sf"/>
</dbReference>
<evidence type="ECO:0000256" key="13">
    <source>
        <dbReference type="ARBA" id="ARBA00023237"/>
    </source>
</evidence>
<evidence type="ECO:0000256" key="16">
    <source>
        <dbReference type="RuleBase" id="RU003357"/>
    </source>
</evidence>
<evidence type="ECO:0000256" key="4">
    <source>
        <dbReference type="ARBA" id="ARBA00022452"/>
    </source>
</evidence>
<keyword evidence="11 14" id="KW-0472">Membrane</keyword>
<evidence type="ECO:0000256" key="8">
    <source>
        <dbReference type="ARBA" id="ARBA00023004"/>
    </source>
</evidence>
<dbReference type="GO" id="GO:0038023">
    <property type="term" value="F:signaling receptor activity"/>
    <property type="evidence" value="ECO:0007669"/>
    <property type="project" value="InterPro"/>
</dbReference>
<evidence type="ECO:0000256" key="10">
    <source>
        <dbReference type="ARBA" id="ARBA00023077"/>
    </source>
</evidence>
<protein>
    <submittedName>
        <fullName evidence="18">Iron complex outermembrane receptor protein</fullName>
    </submittedName>
</protein>
<keyword evidence="19" id="KW-1185">Reference proteome</keyword>
<dbReference type="InterPro" id="IPR010105">
    <property type="entry name" value="TonB_sidphr_rcpt"/>
</dbReference>
<dbReference type="Proteomes" id="UP000291078">
    <property type="component" value="Unassembled WGS sequence"/>
</dbReference>
<keyword evidence="9" id="KW-0406">Ion transport</keyword>
<dbReference type="SUPFAM" id="SSF56935">
    <property type="entry name" value="Porins"/>
    <property type="match status" value="1"/>
</dbReference>
<keyword evidence="3 14" id="KW-0813">Transport</keyword>
<reference evidence="18 19" key="1">
    <citation type="journal article" date="2015" name="Stand. Genomic Sci.">
        <title>Genomic Encyclopedia of Bacterial and Archaeal Type Strains, Phase III: the genomes of soil and plant-associated and newly described type strains.</title>
        <authorList>
            <person name="Whitman W.B."/>
            <person name="Woyke T."/>
            <person name="Klenk H.P."/>
            <person name="Zhou Y."/>
            <person name="Lilburn T.G."/>
            <person name="Beck B.J."/>
            <person name="De Vos P."/>
            <person name="Vandamme P."/>
            <person name="Eisen J.A."/>
            <person name="Garrity G."/>
            <person name="Hugenholtz P."/>
            <person name="Kyrpides N.C."/>
        </authorList>
    </citation>
    <scope>NUCLEOTIDE SEQUENCE [LARGE SCALE GENOMIC DNA]</scope>
    <source>
        <strain evidence="18 19">ASC-9842</strain>
    </source>
</reference>
<dbReference type="RefSeq" id="WP_130391429.1">
    <property type="nucleotide sequence ID" value="NZ_SGXM01000002.1"/>
</dbReference>
<dbReference type="SMART" id="SM00965">
    <property type="entry name" value="STN"/>
    <property type="match status" value="1"/>
</dbReference>
<keyword evidence="6 14" id="KW-0812">Transmembrane</keyword>
<sequence>MGPVQARKRQAIPVFRRKLLASLVGRVALGAIVAAPLGALPLAAHAQAARSYSIPAGSLEDTLSRFGRDAGIMLSFKPEITAGKRSAGLDGTYTARGGLDTLLANTGLEVTRQPNGSYLINGPVSSGTAEGGAMLPAVTVTAAGDSLPPAYAGGQVARGGGLGVLGTANVLDQPFSTTNYTAEFLDNTQAKTLADVVINDSSVRVLTSRGGFGEDFQIRGYTVSSGDVGVNGLYGMASSSRLPAAIMERVEVLKGPGTLMYGIGPNGSIGGAINVVTKRAENEPLTRLTTTYESKSLFGVQADVGRRFGENKEWGVRVNGVFKGGDTTIDDGRQKLGVGALALDYRGKKLRWTLDTYTQHEGTDNFRPQVGFLAGVTSMPSAPSAHRNFYPGTELWLHDTAVMSRLEYDLSPNLTVYAAGGYREGSAYQTFPLGFANAQGAFTPSNSYYDSYSKTWTADVGARANFNTFGIGHLVTASFTRLEQETGSAYTPSTAAGLPSSIYNPTPLVPVVGTRLDSARQSESAQTSFTLTDTLSMLDDRLLLTGGFRHQRVVLDNYSTATGAQTGAYDQSAVSPVAGIVVKPLQNVSVYGNFTSGLSRGGVAPVGTANAGQVFAPYKSNQYEAGVKADWGKVMTQVSVFQLERPGAVTDPATNTYSFDGEQRNRGVELSAYGEVARGLRMMASATFYDAKLKKTAGGVNDGKDANGVPDYAFNLGADWDMPWVPGLSLNGRIIHTSSVYFNAANTLSMPSWTRYDIGARYRTKVMGKSVVFRANIENLFGSNYWLVSGTYATVAAPRTVLLSAQFDF</sequence>
<dbReference type="Gene3D" id="2.170.130.10">
    <property type="entry name" value="TonB-dependent receptor, plug domain"/>
    <property type="match status" value="1"/>
</dbReference>
<dbReference type="Pfam" id="PF07715">
    <property type="entry name" value="Plug"/>
    <property type="match status" value="1"/>
</dbReference>
<evidence type="ECO:0000256" key="3">
    <source>
        <dbReference type="ARBA" id="ARBA00022448"/>
    </source>
</evidence>
<accession>A0A4Q7S1P4</accession>
<dbReference type="CDD" id="cd01347">
    <property type="entry name" value="ligand_gated_channel"/>
    <property type="match status" value="1"/>
</dbReference>
<keyword evidence="10 16" id="KW-0798">TonB box</keyword>
<evidence type="ECO:0000256" key="14">
    <source>
        <dbReference type="PROSITE-ProRule" id="PRU01360"/>
    </source>
</evidence>
<gene>
    <name evidence="18" type="ORF">EV147_2435</name>
</gene>
<dbReference type="AlphaFoldDB" id="A0A4Q7S1P4"/>
<evidence type="ECO:0000256" key="6">
    <source>
        <dbReference type="ARBA" id="ARBA00022692"/>
    </source>
</evidence>
<evidence type="ECO:0000313" key="19">
    <source>
        <dbReference type="Proteomes" id="UP000291078"/>
    </source>
</evidence>
<comment type="similarity">
    <text evidence="2 14 16">Belongs to the TonB-dependent receptor family.</text>
</comment>
<dbReference type="Pfam" id="PF07660">
    <property type="entry name" value="STN"/>
    <property type="match status" value="1"/>
</dbReference>
<evidence type="ECO:0000256" key="1">
    <source>
        <dbReference type="ARBA" id="ARBA00004571"/>
    </source>
</evidence>
<dbReference type="Gene3D" id="2.40.170.20">
    <property type="entry name" value="TonB-dependent receptor, beta-barrel domain"/>
    <property type="match status" value="1"/>
</dbReference>
<feature type="short sequence motif" description="TonB C-terminal box" evidence="15">
    <location>
        <begin position="792"/>
        <end position="809"/>
    </location>
</feature>